<dbReference type="Proteomes" id="UP000651728">
    <property type="component" value="Unassembled WGS sequence"/>
</dbReference>
<comment type="caution">
    <text evidence="2">The sequence shown here is derived from an EMBL/GenBank/DDBJ whole genome shotgun (WGS) entry which is preliminary data.</text>
</comment>
<feature type="domain" description="TfuA-like core" evidence="1">
    <location>
        <begin position="50"/>
        <end position="167"/>
    </location>
</feature>
<keyword evidence="3" id="KW-1185">Reference proteome</keyword>
<organism evidence="2 3">
    <name type="scientific">Microbispora amethystogenes</name>
    <dbReference type="NCBI Taxonomy" id="1427754"/>
    <lineage>
        <taxon>Bacteria</taxon>
        <taxon>Bacillati</taxon>
        <taxon>Actinomycetota</taxon>
        <taxon>Actinomycetes</taxon>
        <taxon>Streptosporangiales</taxon>
        <taxon>Streptosporangiaceae</taxon>
        <taxon>Microbispora</taxon>
    </lineage>
</organism>
<dbReference type="InterPro" id="IPR012924">
    <property type="entry name" value="TfuA_core"/>
</dbReference>
<evidence type="ECO:0000313" key="2">
    <source>
        <dbReference type="EMBL" id="GIH36862.1"/>
    </source>
</evidence>
<evidence type="ECO:0000259" key="1">
    <source>
        <dbReference type="Pfam" id="PF07812"/>
    </source>
</evidence>
<dbReference type="Pfam" id="PF07812">
    <property type="entry name" value="TfuA"/>
    <property type="match status" value="1"/>
</dbReference>
<accession>A0ABQ4FPW2</accession>
<sequence>MTAVVFAGPSLRREFVPDRADIEILPPIQRGDIDALLARDVPPTVIGIVDGRFMQSLSISPKEVLKAVDQGIHLLGSSSMGALRAVECAPYGMQGVGKIFEEYLSGRIDADDEVAMIYLEGEYTPLSEPMVNMRFAVRAGVSVGAFEERTGEVFLRAAKALYFPERTVDRVLRVIAGEVTAEEHHRIAGFFASSAPDTKSEDAAALLARVVELLPPAAPVTPASEGVRL</sequence>
<name>A0ABQ4FPW2_9ACTN</name>
<gene>
    <name evidence="2" type="ORF">Mam01_70260</name>
</gene>
<dbReference type="EMBL" id="BOOB01000070">
    <property type="protein sequence ID" value="GIH36862.1"/>
    <property type="molecule type" value="Genomic_DNA"/>
</dbReference>
<dbReference type="RefSeq" id="WP_204289513.1">
    <property type="nucleotide sequence ID" value="NZ_BAABEJ010000032.1"/>
</dbReference>
<protein>
    <recommendedName>
        <fullName evidence="1">TfuA-like core domain-containing protein</fullName>
    </recommendedName>
</protein>
<evidence type="ECO:0000313" key="3">
    <source>
        <dbReference type="Proteomes" id="UP000651728"/>
    </source>
</evidence>
<proteinExistence type="predicted"/>
<reference evidence="2 3" key="1">
    <citation type="submission" date="2021-01" db="EMBL/GenBank/DDBJ databases">
        <title>Whole genome shotgun sequence of Microbispora amethystogenes NBRC 101907.</title>
        <authorList>
            <person name="Komaki H."/>
            <person name="Tamura T."/>
        </authorList>
    </citation>
    <scope>NUCLEOTIDE SEQUENCE [LARGE SCALE GENOMIC DNA]</scope>
    <source>
        <strain evidence="2 3">NBRC 101907</strain>
    </source>
</reference>